<proteinExistence type="predicted"/>
<name>F0YDH4_AURAN</name>
<dbReference type="KEGG" id="aaf:AURANDRAFT_28695"/>
<evidence type="ECO:0000313" key="2">
    <source>
        <dbReference type="Proteomes" id="UP000002729"/>
    </source>
</evidence>
<dbReference type="Proteomes" id="UP000002729">
    <property type="component" value="Unassembled WGS sequence"/>
</dbReference>
<evidence type="ECO:0000313" key="1">
    <source>
        <dbReference type="EMBL" id="EGB06736.1"/>
    </source>
</evidence>
<reference evidence="1 2" key="1">
    <citation type="journal article" date="2011" name="Proc. Natl. Acad. Sci. U.S.A.">
        <title>Niche of harmful alga Aureococcus anophagefferens revealed through ecogenomics.</title>
        <authorList>
            <person name="Gobler C.J."/>
            <person name="Berry D.L."/>
            <person name="Dyhrman S.T."/>
            <person name="Wilhelm S.W."/>
            <person name="Salamov A."/>
            <person name="Lobanov A.V."/>
            <person name="Zhang Y."/>
            <person name="Collier J.L."/>
            <person name="Wurch L.L."/>
            <person name="Kustka A.B."/>
            <person name="Dill B.D."/>
            <person name="Shah M."/>
            <person name="VerBerkmoes N.C."/>
            <person name="Kuo A."/>
            <person name="Terry A."/>
            <person name="Pangilinan J."/>
            <person name="Lindquist E.A."/>
            <person name="Lucas S."/>
            <person name="Paulsen I.T."/>
            <person name="Hattenrath-Lehmann T.K."/>
            <person name="Talmage S.C."/>
            <person name="Walker E.A."/>
            <person name="Koch F."/>
            <person name="Burson A.M."/>
            <person name="Marcoval M.A."/>
            <person name="Tang Y.Z."/>
            <person name="Lecleir G.R."/>
            <person name="Coyne K.J."/>
            <person name="Berg G.M."/>
            <person name="Bertrand E.M."/>
            <person name="Saito M.A."/>
            <person name="Gladyshev V.N."/>
            <person name="Grigoriev I.V."/>
        </authorList>
    </citation>
    <scope>NUCLEOTIDE SEQUENCE [LARGE SCALE GENOMIC DNA]</scope>
    <source>
        <strain evidence="2">CCMP 1984</strain>
    </source>
</reference>
<dbReference type="AlphaFoldDB" id="F0YDH4"/>
<gene>
    <name evidence="1" type="ORF">AURANDRAFT_28695</name>
</gene>
<dbReference type="GeneID" id="20220592"/>
<keyword evidence="2" id="KW-1185">Reference proteome</keyword>
<sequence>MALARFMGSSDLKMPLPTKTPSMPSCIMSAASAGVATPPAAKLTTGSLPVFAHSATRW</sequence>
<dbReference type="EMBL" id="GL833133">
    <property type="protein sequence ID" value="EGB06736.1"/>
    <property type="molecule type" value="Genomic_DNA"/>
</dbReference>
<accession>F0YDH4</accession>
<dbReference type="RefSeq" id="XP_009038485.1">
    <property type="nucleotide sequence ID" value="XM_009040237.1"/>
</dbReference>
<protein>
    <submittedName>
        <fullName evidence="1">Uncharacterized protein</fullName>
    </submittedName>
</protein>
<dbReference type="InParanoid" id="F0YDH4"/>
<organism evidence="2">
    <name type="scientific">Aureococcus anophagefferens</name>
    <name type="common">Harmful bloom alga</name>
    <dbReference type="NCBI Taxonomy" id="44056"/>
    <lineage>
        <taxon>Eukaryota</taxon>
        <taxon>Sar</taxon>
        <taxon>Stramenopiles</taxon>
        <taxon>Ochrophyta</taxon>
        <taxon>Pelagophyceae</taxon>
        <taxon>Pelagomonadales</taxon>
        <taxon>Pelagomonadaceae</taxon>
        <taxon>Aureococcus</taxon>
    </lineage>
</organism>